<accession>A0A653B5K4</accession>
<name>A0A653B5K4_ECTOL</name>
<proteinExistence type="predicted"/>
<evidence type="ECO:0000313" key="1">
    <source>
        <dbReference type="EMBL" id="VDN63479.1"/>
    </source>
</evidence>
<organism evidence="1">
    <name type="scientific">Ectopseudomonas oleovorans</name>
    <name type="common">Pseudomonas oleovorans</name>
    <dbReference type="NCBI Taxonomy" id="301"/>
    <lineage>
        <taxon>Bacteria</taxon>
        <taxon>Pseudomonadati</taxon>
        <taxon>Pseudomonadota</taxon>
        <taxon>Gammaproteobacteria</taxon>
        <taxon>Pseudomonadales</taxon>
        <taxon>Pseudomonadaceae</taxon>
        <taxon>Ectopseudomonas</taxon>
    </lineage>
</organism>
<protein>
    <submittedName>
        <fullName evidence="1">Uncharacterized protein</fullName>
    </submittedName>
</protein>
<sequence length="57" mass="6391">MSLKKVTDLVCHHFVCLPFPVFASLGFRTYTSPFGVSFFGGLICEVFFRAANSGRKR</sequence>
<reference evidence="1" key="1">
    <citation type="submission" date="2018-11" db="EMBL/GenBank/DDBJ databases">
        <authorList>
            <consortium name="Genoscope - CEA"/>
            <person name="William W."/>
        </authorList>
    </citation>
    <scope>NUCLEOTIDE SEQUENCE [LARGE SCALE GENOMIC DNA]</scope>
    <source>
        <strain evidence="1">T9AD</strain>
    </source>
</reference>
<dbReference type="EMBL" id="LR130779">
    <property type="protein sequence ID" value="VDN63479.1"/>
    <property type="molecule type" value="Genomic_DNA"/>
</dbReference>
<dbReference type="AlphaFoldDB" id="A0A653B5K4"/>
<gene>
    <name evidence="1" type="ORF">POT9AD_2504</name>
</gene>